<dbReference type="RefSeq" id="WP_237852402.1">
    <property type="nucleotide sequence ID" value="NZ_JAKLWS010000002.1"/>
</dbReference>
<evidence type="ECO:0000256" key="1">
    <source>
        <dbReference type="SAM" id="Phobius"/>
    </source>
</evidence>
<gene>
    <name evidence="2" type="ORF">L6773_03190</name>
</gene>
<comment type="caution">
    <text evidence="2">The sequence shown here is derived from an EMBL/GenBank/DDBJ whole genome shotgun (WGS) entry which is preliminary data.</text>
</comment>
<evidence type="ECO:0000313" key="2">
    <source>
        <dbReference type="EMBL" id="MCG2587558.1"/>
    </source>
</evidence>
<keyword evidence="1" id="KW-0812">Transmembrane</keyword>
<dbReference type="Pfam" id="PF05359">
    <property type="entry name" value="DUF748"/>
    <property type="match status" value="1"/>
</dbReference>
<dbReference type="Proteomes" id="UP001165366">
    <property type="component" value="Unassembled WGS sequence"/>
</dbReference>
<keyword evidence="1" id="KW-1133">Transmembrane helix</keyword>
<proteinExistence type="predicted"/>
<dbReference type="PANTHER" id="PTHR30441">
    <property type="entry name" value="DUF748 DOMAIN-CONTAINING PROTEIN"/>
    <property type="match status" value="1"/>
</dbReference>
<reference evidence="2" key="1">
    <citation type="submission" date="2022-01" db="EMBL/GenBank/DDBJ databases">
        <authorList>
            <person name="Wang Y."/>
        </authorList>
    </citation>
    <scope>NUCLEOTIDE SEQUENCE</scope>
    <source>
        <strain evidence="2">WB101</strain>
    </source>
</reference>
<protein>
    <recommendedName>
        <fullName evidence="4">AsmA family protein</fullName>
    </recommendedName>
</protein>
<evidence type="ECO:0008006" key="4">
    <source>
        <dbReference type="Google" id="ProtNLM"/>
    </source>
</evidence>
<accession>A0ABS9K9Q1</accession>
<name>A0ABS9K9Q1_9BACT</name>
<dbReference type="InterPro" id="IPR008023">
    <property type="entry name" value="DUF748"/>
</dbReference>
<keyword evidence="3" id="KW-1185">Reference proteome</keyword>
<dbReference type="PANTHER" id="PTHR30441:SF8">
    <property type="entry name" value="DUF748 DOMAIN-CONTAINING PROTEIN"/>
    <property type="match status" value="1"/>
</dbReference>
<feature type="transmembrane region" description="Helical" evidence="1">
    <location>
        <begin position="7"/>
        <end position="26"/>
    </location>
</feature>
<dbReference type="EMBL" id="JAKLWS010000002">
    <property type="protein sequence ID" value="MCG2587558.1"/>
    <property type="molecule type" value="Genomic_DNA"/>
</dbReference>
<dbReference type="InterPro" id="IPR052894">
    <property type="entry name" value="AsmA-related"/>
</dbReference>
<reference evidence="2" key="2">
    <citation type="submission" date="2024-05" db="EMBL/GenBank/DDBJ databases">
        <title>Rhodohalobacter halophilus gen. nov., sp. nov., a moderately halophilic member of the family Balneolaceae.</title>
        <authorList>
            <person name="Xia J."/>
        </authorList>
    </citation>
    <scope>NUCLEOTIDE SEQUENCE</scope>
    <source>
        <strain evidence="2">WB101</strain>
    </source>
</reference>
<keyword evidence="1" id="KW-0472">Membrane</keyword>
<evidence type="ECO:0000313" key="3">
    <source>
        <dbReference type="Proteomes" id="UP001165366"/>
    </source>
</evidence>
<sequence>MKTLLKIIAGILIFLILTGIGLNFYFTDERLKNMVLPKVQEATGSEVQVENMSITFFRTFPSFGVQLDSIRVPDQDGEPVATVDELLLSLDLYSLFGDQISISNLDIRRPVVYYTIRPDSTTNVDFLFEAFESDTTATTEESASISISGFELTDGSIHYIDQTANSEAHLEDLDASIALTFSDIIESTIDAELASLSYSMDETSYVENLALSMEQTSTLDMENEVLTFSEGTFSIRGLALNLTGSVSKWSSEAPEVSLNFNSNSDNFGELLRLAPPEYEEQLTGLDTRGSLVLEGSINGVFEEESLPNFNFTVEVADGYLQDPELPEAIQNINISAIVNNELATIEQFSAEAGENHLEGSGRIEQPLEDNGSFTLDATGDINLATVSSFYPIEDMGIESLSGQLNLDATANGRMDDLENAQFSGEFILADGNLKYADVPNAIEAINAQIRADQNRIDIAESGFTAETNEFKLSGTILNPLDEDQRTVDVVSNVNFDLATIRNFYPIDEDTLQMRGTLIAEVALKGQLDPDQIETVLQRGTIDLTNGYISHKSLTNPIEDFTFRARAQGRQLTISEGRFTSGDNALAMTGSVTDYLSDEPNINLTFDGNAVFSSITSYYSLEPMIQELTGNAVLNLNVRGPVGNMQNIALDGSLEVDNVSARGDSLPLPITQLSGRMSVSPNQMSLEQFSMNLGESDIQLAGTLQNYMSFLDAESTSKPIVNGTYTSSYLNIDEMIDWEEEADEEPIPIELPELKASVQAGIDRLQIFGLNITNLTGTGRMEENVIGVSNATAQLFEGEATGEMEWTITEPLNTSISFSGNLDSLQAKSFFRDTGFLGPKSTIHQYINGTFSADVDYTAQLQPNLSPDITTAEANGTFGMSKVRLANHPIQAKIAEFLKTPELSSLTLDRWNANFTMDESIMTLENLNLTSGNLGLELNGNLNMVSDNINYQATLLLPERFKNGIATIISGRAADALQLEDGRIAVPIQITGTTASPKVGPDTSTIDTIVKEYIRDSAKNTLKNLLEN</sequence>
<organism evidence="2 3">
    <name type="scientific">Rhodohalobacter sulfatireducens</name>
    <dbReference type="NCBI Taxonomy" id="2911366"/>
    <lineage>
        <taxon>Bacteria</taxon>
        <taxon>Pseudomonadati</taxon>
        <taxon>Balneolota</taxon>
        <taxon>Balneolia</taxon>
        <taxon>Balneolales</taxon>
        <taxon>Balneolaceae</taxon>
        <taxon>Rhodohalobacter</taxon>
    </lineage>
</organism>